<dbReference type="Proteomes" id="UP000063063">
    <property type="component" value="Chromosome 35"/>
</dbReference>
<dbReference type="GeneID" id="22579399"/>
<dbReference type="KEGG" id="lpan:LPMP_353710"/>
<dbReference type="VEuPathDB" id="TriTrypDB:LPMP_353710"/>
<evidence type="ECO:0000256" key="1">
    <source>
        <dbReference type="SAM" id="Phobius"/>
    </source>
</evidence>
<dbReference type="EMBL" id="CP009404">
    <property type="protein sequence ID" value="AIO02507.1"/>
    <property type="molecule type" value="Genomic_DNA"/>
</dbReference>
<gene>
    <name evidence="2" type="ORF">LPMP_353710</name>
</gene>
<dbReference type="AlphaFoldDB" id="A0A088SL23"/>
<keyword evidence="3" id="KW-1185">Reference proteome</keyword>
<keyword evidence="1" id="KW-0472">Membrane</keyword>
<evidence type="ECO:0000313" key="2">
    <source>
        <dbReference type="EMBL" id="AIO02507.1"/>
    </source>
</evidence>
<keyword evidence="1" id="KW-0812">Transmembrane</keyword>
<sequence length="292" mass="32298">MGVMHHFFLVRFADKAASMTLTDAKVDCNHGVWNTITHTCDCDAGWTTDWLHQDVLGGNYVYCNSRASTPAPSNSSAATASFLAGKSTLIIIVVFAIVLIASCGVVAFCCYRKGRRLVEEKAKQSAILAAATEKEEARRQEEMQVQAGAAIQQMWAAQLELQRQNQAKMDQVMNMNTVPTTLNSQLSIPSSHHLRHRHEMISRQQGETTAACDADYEGGNSLADAFDRRSSQESFVLHPSYYRRGATPPTAGGYTNCPEIPLSYYTTTTTEAPWRAVKSPQYLQPTYRSSPF</sequence>
<accession>A0A088SL23</accession>
<proteinExistence type="predicted"/>
<feature type="transmembrane region" description="Helical" evidence="1">
    <location>
        <begin position="89"/>
        <end position="111"/>
    </location>
</feature>
<keyword evidence="1" id="KW-1133">Transmembrane helix</keyword>
<dbReference type="RefSeq" id="XP_010703307.1">
    <property type="nucleotide sequence ID" value="XM_010705005.1"/>
</dbReference>
<organism evidence="2 3">
    <name type="scientific">Leishmania panamensis</name>
    <dbReference type="NCBI Taxonomy" id="5679"/>
    <lineage>
        <taxon>Eukaryota</taxon>
        <taxon>Discoba</taxon>
        <taxon>Euglenozoa</taxon>
        <taxon>Kinetoplastea</taxon>
        <taxon>Metakinetoplastina</taxon>
        <taxon>Trypanosomatida</taxon>
        <taxon>Trypanosomatidae</taxon>
        <taxon>Leishmaniinae</taxon>
        <taxon>Leishmania</taxon>
        <taxon>Leishmania guyanensis species complex</taxon>
    </lineage>
</organism>
<protein>
    <submittedName>
        <fullName evidence="2">Uncharacterized protein</fullName>
    </submittedName>
</protein>
<dbReference type="VEuPathDB" id="TriTrypDB:LPAL13_350045200"/>
<name>A0A088SL23_LEIPA</name>
<dbReference type="OrthoDB" id="265403at2759"/>
<reference evidence="2 3" key="1">
    <citation type="journal article" date="2015" name="Sci. Rep.">
        <title>The genome of Leishmania panamensis: insights into genomics of the L. (Viannia) subgenus.</title>
        <authorList>
            <person name="Llanes A."/>
            <person name="Restrepo C.M."/>
            <person name="Vecchio G.D."/>
            <person name="Anguizola F.J."/>
            <person name="Lleonart R."/>
        </authorList>
    </citation>
    <scope>NUCLEOTIDE SEQUENCE [LARGE SCALE GENOMIC DNA]</scope>
    <source>
        <strain evidence="2 3">MHOM/PA/94/PSC-1</strain>
    </source>
</reference>
<dbReference type="eggNOG" id="ENOG502SE5Q">
    <property type="taxonomic scope" value="Eukaryota"/>
</dbReference>
<evidence type="ECO:0000313" key="3">
    <source>
        <dbReference type="Proteomes" id="UP000063063"/>
    </source>
</evidence>